<dbReference type="AlphaFoldDB" id="A0A4C1XU36"/>
<dbReference type="EMBL" id="BGZK01000985">
    <property type="protein sequence ID" value="GBP67496.1"/>
    <property type="molecule type" value="Genomic_DNA"/>
</dbReference>
<reference evidence="1 2" key="1">
    <citation type="journal article" date="2019" name="Commun. Biol.">
        <title>The bagworm genome reveals a unique fibroin gene that provides high tensile strength.</title>
        <authorList>
            <person name="Kono N."/>
            <person name="Nakamura H."/>
            <person name="Ohtoshi R."/>
            <person name="Tomita M."/>
            <person name="Numata K."/>
            <person name="Arakawa K."/>
        </authorList>
    </citation>
    <scope>NUCLEOTIDE SEQUENCE [LARGE SCALE GENOMIC DNA]</scope>
</reference>
<evidence type="ECO:0000313" key="1">
    <source>
        <dbReference type="EMBL" id="GBP67496.1"/>
    </source>
</evidence>
<keyword evidence="2" id="KW-1185">Reference proteome</keyword>
<sequence>MIRLFFWFSRFCDFARRVSESERHTRSLSPRRRATIPVARAAMYRMCLLVIESPLRKFCREPLWLLYMMGQRLSSKMAMRWMKRIYTMAMFSCDLSVEQNGRGSFSSSSYIFI</sequence>
<evidence type="ECO:0000313" key="2">
    <source>
        <dbReference type="Proteomes" id="UP000299102"/>
    </source>
</evidence>
<organism evidence="1 2">
    <name type="scientific">Eumeta variegata</name>
    <name type="common">Bagworm moth</name>
    <name type="synonym">Eumeta japonica</name>
    <dbReference type="NCBI Taxonomy" id="151549"/>
    <lineage>
        <taxon>Eukaryota</taxon>
        <taxon>Metazoa</taxon>
        <taxon>Ecdysozoa</taxon>
        <taxon>Arthropoda</taxon>
        <taxon>Hexapoda</taxon>
        <taxon>Insecta</taxon>
        <taxon>Pterygota</taxon>
        <taxon>Neoptera</taxon>
        <taxon>Endopterygota</taxon>
        <taxon>Lepidoptera</taxon>
        <taxon>Glossata</taxon>
        <taxon>Ditrysia</taxon>
        <taxon>Tineoidea</taxon>
        <taxon>Psychidae</taxon>
        <taxon>Oiketicinae</taxon>
        <taxon>Eumeta</taxon>
    </lineage>
</organism>
<accession>A0A4C1XU36</accession>
<proteinExistence type="predicted"/>
<dbReference type="Proteomes" id="UP000299102">
    <property type="component" value="Unassembled WGS sequence"/>
</dbReference>
<gene>
    <name evidence="1" type="ORF">EVAR_49862_1</name>
</gene>
<name>A0A4C1XU36_EUMVA</name>
<protein>
    <submittedName>
        <fullName evidence="1">Uncharacterized protein</fullName>
    </submittedName>
</protein>
<comment type="caution">
    <text evidence="1">The sequence shown here is derived from an EMBL/GenBank/DDBJ whole genome shotgun (WGS) entry which is preliminary data.</text>
</comment>